<gene>
    <name evidence="1" type="ORF">SAMN02745220_04311</name>
</gene>
<accession>A0A1M7YHA4</accession>
<keyword evidence="2" id="KW-1185">Reference proteome</keyword>
<dbReference type="EMBL" id="FRFE01000030">
    <property type="protein sequence ID" value="SHO51969.1"/>
    <property type="molecule type" value="Genomic_DNA"/>
</dbReference>
<dbReference type="STRING" id="1121416.SAMN02745220_04311"/>
<dbReference type="Gene3D" id="2.30.30.830">
    <property type="match status" value="1"/>
</dbReference>
<dbReference type="Pfam" id="PF04351">
    <property type="entry name" value="PilP"/>
    <property type="match status" value="1"/>
</dbReference>
<reference evidence="1 2" key="1">
    <citation type="submission" date="2016-12" db="EMBL/GenBank/DDBJ databases">
        <authorList>
            <person name="Song W.-J."/>
            <person name="Kurnit D.M."/>
        </authorList>
    </citation>
    <scope>NUCLEOTIDE SEQUENCE [LARGE SCALE GENOMIC DNA]</scope>
    <source>
        <strain evidence="1 2">DSM 18488</strain>
    </source>
</reference>
<organism evidence="1 2">
    <name type="scientific">Desulfopila aestuarii DSM 18488</name>
    <dbReference type="NCBI Taxonomy" id="1121416"/>
    <lineage>
        <taxon>Bacteria</taxon>
        <taxon>Pseudomonadati</taxon>
        <taxon>Thermodesulfobacteriota</taxon>
        <taxon>Desulfobulbia</taxon>
        <taxon>Desulfobulbales</taxon>
        <taxon>Desulfocapsaceae</taxon>
        <taxon>Desulfopila</taxon>
    </lineage>
</organism>
<dbReference type="AlphaFoldDB" id="A0A1M7YHA4"/>
<proteinExistence type="predicted"/>
<dbReference type="Proteomes" id="UP000184603">
    <property type="component" value="Unassembled WGS sequence"/>
</dbReference>
<sequence>MYFMKSTLPRIFNFMPSRLHILHLTILFSAVVTVFDGVALAADPQNASETIASTSSQSQNEFEYRVQNRKDPFVPFITEKATTTTDVDMSEIVDVSGKLTGMQLFEPGQLNLVALMKSGNEDFAMVEDFTGKGYVINKGTKIGKRGVVVEIAPNKVVIEETAQTRAGQKIVTNTVMVLKKEGEE</sequence>
<name>A0A1M7YHA4_9BACT</name>
<evidence type="ECO:0000313" key="2">
    <source>
        <dbReference type="Proteomes" id="UP000184603"/>
    </source>
</evidence>
<protein>
    <submittedName>
        <fullName evidence="1">Type IV pilus assembly protein PilP</fullName>
    </submittedName>
</protein>
<dbReference type="InterPro" id="IPR007446">
    <property type="entry name" value="PilP"/>
</dbReference>
<evidence type="ECO:0000313" key="1">
    <source>
        <dbReference type="EMBL" id="SHO51969.1"/>
    </source>
</evidence>